<gene>
    <name evidence="3" type="ORF">SAMN05444716_1222</name>
</gene>
<evidence type="ECO:0000313" key="4">
    <source>
        <dbReference type="Proteomes" id="UP000198873"/>
    </source>
</evidence>
<reference evidence="4" key="1">
    <citation type="submission" date="2016-10" db="EMBL/GenBank/DDBJ databases">
        <authorList>
            <person name="Varghese N."/>
            <person name="Submissions S."/>
        </authorList>
    </citation>
    <scope>NUCLEOTIDE SEQUENCE [LARGE SCALE GENOMIC DNA]</scope>
    <source>
        <strain evidence="4">CGMCC 4.7047</strain>
    </source>
</reference>
<dbReference type="EMBL" id="FPAB01000022">
    <property type="protein sequence ID" value="SFT23968.1"/>
    <property type="molecule type" value="Genomic_DNA"/>
</dbReference>
<feature type="transmembrane region" description="Helical" evidence="2">
    <location>
        <begin position="20"/>
        <end position="38"/>
    </location>
</feature>
<feature type="region of interest" description="Disordered" evidence="1">
    <location>
        <begin position="46"/>
        <end position="84"/>
    </location>
</feature>
<proteinExistence type="predicted"/>
<keyword evidence="2" id="KW-0472">Membrane</keyword>
<sequence>MPNLPDLHTILRWPLYSVRRIIGLSIVLLLAVAAVNMLGARDAERAARAAVDSPSPTPPPSTEDDRGGEEADDGQEQQPDDGQDLDAAMDTAAAFVRAWAAEDVNYVQWMEGMEPYITNQFREAIQTGHPDNISVTTVERVQITQTGTAGRTSAAITTDAGMLSVTLVSYTAGQTWLVSGISPGAQPEPGT</sequence>
<evidence type="ECO:0000256" key="1">
    <source>
        <dbReference type="SAM" id="MobiDB-lite"/>
    </source>
</evidence>
<keyword evidence="2" id="KW-1133">Transmembrane helix</keyword>
<evidence type="ECO:0000313" key="3">
    <source>
        <dbReference type="EMBL" id="SFT23968.1"/>
    </source>
</evidence>
<feature type="compositionally biased region" description="Acidic residues" evidence="1">
    <location>
        <begin position="70"/>
        <end position="84"/>
    </location>
</feature>
<dbReference type="STRING" id="1176198.SAMN05444716_1222"/>
<name>A0A1I6WDB5_9ACTN</name>
<keyword evidence="4" id="KW-1185">Reference proteome</keyword>
<dbReference type="AlphaFoldDB" id="A0A1I6WDB5"/>
<protein>
    <submittedName>
        <fullName evidence="3">Uncharacterized protein</fullName>
    </submittedName>
</protein>
<organism evidence="3 4">
    <name type="scientific">Streptomyces harbinensis</name>
    <dbReference type="NCBI Taxonomy" id="1176198"/>
    <lineage>
        <taxon>Bacteria</taxon>
        <taxon>Bacillati</taxon>
        <taxon>Actinomycetota</taxon>
        <taxon>Actinomycetes</taxon>
        <taxon>Kitasatosporales</taxon>
        <taxon>Streptomycetaceae</taxon>
        <taxon>Streptomyces</taxon>
    </lineage>
</organism>
<dbReference type="RefSeq" id="WP_093844588.1">
    <property type="nucleotide sequence ID" value="NZ_FPAB01000022.1"/>
</dbReference>
<evidence type="ECO:0000256" key="2">
    <source>
        <dbReference type="SAM" id="Phobius"/>
    </source>
</evidence>
<dbReference type="Proteomes" id="UP000198873">
    <property type="component" value="Unassembled WGS sequence"/>
</dbReference>
<keyword evidence="2" id="KW-0812">Transmembrane</keyword>
<accession>A0A1I6WDB5</accession>